<dbReference type="SUPFAM" id="SSF53850">
    <property type="entry name" value="Periplasmic binding protein-like II"/>
    <property type="match status" value="1"/>
</dbReference>
<evidence type="ECO:0000256" key="3">
    <source>
        <dbReference type="ARBA" id="ARBA00022692"/>
    </source>
</evidence>
<keyword evidence="8" id="KW-0325">Glycoprotein</keyword>
<keyword evidence="13" id="KW-1185">Reference proteome</keyword>
<evidence type="ECO:0000256" key="1">
    <source>
        <dbReference type="ARBA" id="ARBA00004141"/>
    </source>
</evidence>
<dbReference type="EMBL" id="JAODUO010000970">
    <property type="protein sequence ID" value="KAK2172336.1"/>
    <property type="molecule type" value="Genomic_DNA"/>
</dbReference>
<dbReference type="GO" id="GO:0015276">
    <property type="term" value="F:ligand-gated monoatomic ion channel activity"/>
    <property type="evidence" value="ECO:0007669"/>
    <property type="project" value="InterPro"/>
</dbReference>
<dbReference type="Pfam" id="PF10613">
    <property type="entry name" value="Lig_chan-Glu_bd"/>
    <property type="match status" value="1"/>
</dbReference>
<reference evidence="12" key="1">
    <citation type="journal article" date="2023" name="Mol. Biol. Evol.">
        <title>Third-Generation Sequencing Reveals the Adaptive Role of the Epigenome in Three Deep-Sea Polychaetes.</title>
        <authorList>
            <person name="Perez M."/>
            <person name="Aroh O."/>
            <person name="Sun Y."/>
            <person name="Lan Y."/>
            <person name="Juniper S.K."/>
            <person name="Young C.R."/>
            <person name="Angers B."/>
            <person name="Qian P.Y."/>
        </authorList>
    </citation>
    <scope>NUCLEOTIDE SEQUENCE</scope>
    <source>
        <strain evidence="12">R07B-5</strain>
    </source>
</reference>
<name>A0AAD9KJ43_RIDPI</name>
<dbReference type="Gene3D" id="3.40.190.10">
    <property type="entry name" value="Periplasmic binding protein-like II"/>
    <property type="match status" value="1"/>
</dbReference>
<dbReference type="SMART" id="SM00918">
    <property type="entry name" value="Lig_chan-Glu_bd"/>
    <property type="match status" value="1"/>
</dbReference>
<evidence type="ECO:0000256" key="9">
    <source>
        <dbReference type="ARBA" id="ARBA00023286"/>
    </source>
</evidence>
<evidence type="ECO:0000256" key="2">
    <source>
        <dbReference type="ARBA" id="ARBA00022448"/>
    </source>
</evidence>
<proteinExistence type="predicted"/>
<evidence type="ECO:0000313" key="12">
    <source>
        <dbReference type="EMBL" id="KAK2172336.1"/>
    </source>
</evidence>
<evidence type="ECO:0000259" key="11">
    <source>
        <dbReference type="SMART" id="SM00918"/>
    </source>
</evidence>
<keyword evidence="5" id="KW-0406">Ion transport</keyword>
<evidence type="ECO:0000256" key="6">
    <source>
        <dbReference type="ARBA" id="ARBA00023136"/>
    </source>
</evidence>
<gene>
    <name evidence="12" type="ORF">NP493_968g00004</name>
</gene>
<evidence type="ECO:0000256" key="5">
    <source>
        <dbReference type="ARBA" id="ARBA00023065"/>
    </source>
</evidence>
<evidence type="ECO:0000256" key="7">
    <source>
        <dbReference type="ARBA" id="ARBA00023170"/>
    </source>
</evidence>
<dbReference type="InterPro" id="IPR019594">
    <property type="entry name" value="Glu/Gly-bd"/>
</dbReference>
<evidence type="ECO:0000256" key="10">
    <source>
        <dbReference type="ARBA" id="ARBA00023303"/>
    </source>
</evidence>
<evidence type="ECO:0000256" key="8">
    <source>
        <dbReference type="ARBA" id="ARBA00023180"/>
    </source>
</evidence>
<keyword evidence="4" id="KW-1133">Transmembrane helix</keyword>
<keyword evidence="10" id="KW-0407">Ion channel</keyword>
<dbReference type="PANTHER" id="PTHR33332">
    <property type="entry name" value="REVERSE TRANSCRIPTASE DOMAIN-CONTAINING PROTEIN"/>
    <property type="match status" value="1"/>
</dbReference>
<keyword evidence="7" id="KW-0675">Receptor</keyword>
<evidence type="ECO:0000256" key="4">
    <source>
        <dbReference type="ARBA" id="ARBA00022989"/>
    </source>
</evidence>
<keyword evidence="9" id="KW-1071">Ligand-gated ion channel</keyword>
<keyword evidence="6" id="KW-0472">Membrane</keyword>
<keyword evidence="3" id="KW-0812">Transmembrane</keyword>
<evidence type="ECO:0000313" key="13">
    <source>
        <dbReference type="Proteomes" id="UP001209878"/>
    </source>
</evidence>
<dbReference type="Proteomes" id="UP001209878">
    <property type="component" value="Unassembled WGS sequence"/>
</dbReference>
<accession>A0AAD9KJ43</accession>
<comment type="caution">
    <text evidence="12">The sequence shown here is derived from an EMBL/GenBank/DDBJ whole genome shotgun (WGS) entry which is preliminary data.</text>
</comment>
<organism evidence="12 13">
    <name type="scientific">Ridgeia piscesae</name>
    <name type="common">Tubeworm</name>
    <dbReference type="NCBI Taxonomy" id="27915"/>
    <lineage>
        <taxon>Eukaryota</taxon>
        <taxon>Metazoa</taxon>
        <taxon>Spiralia</taxon>
        <taxon>Lophotrochozoa</taxon>
        <taxon>Annelida</taxon>
        <taxon>Polychaeta</taxon>
        <taxon>Sedentaria</taxon>
        <taxon>Canalipalpata</taxon>
        <taxon>Sabellida</taxon>
        <taxon>Siboglinidae</taxon>
        <taxon>Ridgeia</taxon>
    </lineage>
</organism>
<keyword evidence="2" id="KW-0813">Transport</keyword>
<feature type="domain" description="Ionotropic glutamate receptor L-glutamate and glycine-binding" evidence="11">
    <location>
        <begin position="152"/>
        <end position="214"/>
    </location>
</feature>
<sequence length="432" mass="48126">MSTPLQPSVVALSSISGTKGSSLSGIQSIPEDGCSSAQAEETCRIEVANLQPVTTCELVHDIEETVTDESSTDDENTTLMTRAEDVTGKPCCIVYEECLLKIAKMKTDAVCRRMADTESVSRRRVLMPEDPRRISRTLAPTTPPPTAELSFPYVMKDTDSSGVVKYKGFQIDMLKRVAEMANFDYTLFITPDNLYGTINKTTQTWNGMIGEIIAKLRHVCFHDALNVEELVDQYVPTEQMVRNTWISTTAAHRNCLPSPQTKSRLVMDAPPKSCNLDPAPTWLVKDTINELLPIVSHIVVTSLQSSVMPEKYKTSYISPLLKKTGLNPESLLNYRPISNLPFISKVIERVVAKQLTVYLQEHDLHDQFQSAYRKDHSTETALIKVHNDILCAVDRGCVVVLVMLDLTAALETIDHAILLSRLSQIWGHGRFA</sequence>
<dbReference type="AlphaFoldDB" id="A0AAD9KJ43"/>
<dbReference type="GO" id="GO:0016020">
    <property type="term" value="C:membrane"/>
    <property type="evidence" value="ECO:0007669"/>
    <property type="project" value="UniProtKB-SubCell"/>
</dbReference>
<comment type="subcellular location">
    <subcellularLocation>
        <location evidence="1">Membrane</location>
        <topology evidence="1">Multi-pass membrane protein</topology>
    </subcellularLocation>
</comment>
<protein>
    <recommendedName>
        <fullName evidence="11">Ionotropic glutamate receptor L-glutamate and glycine-binding domain-containing protein</fullName>
    </recommendedName>
</protein>